<gene>
    <name evidence="1" type="ORF">BMF94_3411</name>
</gene>
<evidence type="ECO:0000313" key="1">
    <source>
        <dbReference type="EMBL" id="POY73474.1"/>
    </source>
</evidence>
<dbReference type="AlphaFoldDB" id="A0A2S5B9M9"/>
<reference evidence="1 2" key="1">
    <citation type="journal article" date="2018" name="Front. Microbiol.">
        <title>Prospects for Fungal Bioremediation of Acidic Radioactive Waste Sites: Characterization and Genome Sequence of Rhodotorula taiwanensis MD1149.</title>
        <authorList>
            <person name="Tkavc R."/>
            <person name="Matrosova V.Y."/>
            <person name="Grichenko O.E."/>
            <person name="Gostincar C."/>
            <person name="Volpe R.P."/>
            <person name="Klimenkova P."/>
            <person name="Gaidamakova E.K."/>
            <person name="Zhou C.E."/>
            <person name="Stewart B.J."/>
            <person name="Lyman M.G."/>
            <person name="Malfatti S.A."/>
            <person name="Rubinfeld B."/>
            <person name="Courtot M."/>
            <person name="Singh J."/>
            <person name="Dalgard C.L."/>
            <person name="Hamilton T."/>
            <person name="Frey K.G."/>
            <person name="Gunde-Cimerman N."/>
            <person name="Dugan L."/>
            <person name="Daly M.J."/>
        </authorList>
    </citation>
    <scope>NUCLEOTIDE SEQUENCE [LARGE SCALE GENOMIC DNA]</scope>
    <source>
        <strain evidence="1 2">MD1149</strain>
    </source>
</reference>
<proteinExistence type="predicted"/>
<accession>A0A2S5B9M9</accession>
<name>A0A2S5B9M9_9BASI</name>
<dbReference type="EMBL" id="PJQD01000036">
    <property type="protein sequence ID" value="POY73474.1"/>
    <property type="molecule type" value="Genomic_DNA"/>
</dbReference>
<protein>
    <submittedName>
        <fullName evidence="1">Uncharacterized protein</fullName>
    </submittedName>
</protein>
<sequence length="512" mass="56290">MSHDPGPVETSRGISPGVHTLNLFTRELFSHANGPTFDDFLRRVDSFLQRVTLNVTEEHPAMMAHLASFRKLPRRGFWHHRSGSATVEHPLNIDMPAVSIPVETVSHGQLILMPPRHDDSLAHIMSGSARLTAGPTFIPFGYESVHGSLQPTWQSAELWDAARELSPPLLKLDGPLLHGGSGASFSVWLRQETNYRALAGGSGPPTAVTWSIQFQRENVFAGQTHLSGAPLGAPMFVVNLLYSFEFSTRSFQVSRASFLEELFGGSDDSAGFTSFVHHLDDFLQHFTLGVAPSAAPSSPRSSTTLAAHHYREIPHFDVLDGDVTQTSPLRLHLPGFALSTFGERDSEDGPTKYYYWPTRELEAALEAHPAHATARVNFLGGQALILRGKCNRTFGVWVTQREPVKEYAVHYDPPPRSVTWDVHIAPPHGHHGPRFCLALQYDLIDGTHRSGHASLPFTPVSRAQAEPPSSVLSVNAHPGNAEEQARHEALLRVNSLFDRANGSESWKGVAPE</sequence>
<comment type="caution">
    <text evidence="1">The sequence shown here is derived from an EMBL/GenBank/DDBJ whole genome shotgun (WGS) entry which is preliminary data.</text>
</comment>
<dbReference type="Proteomes" id="UP000237144">
    <property type="component" value="Unassembled WGS sequence"/>
</dbReference>
<keyword evidence="2" id="KW-1185">Reference proteome</keyword>
<organism evidence="1 2">
    <name type="scientific">Rhodotorula taiwanensis</name>
    <dbReference type="NCBI Taxonomy" id="741276"/>
    <lineage>
        <taxon>Eukaryota</taxon>
        <taxon>Fungi</taxon>
        <taxon>Dikarya</taxon>
        <taxon>Basidiomycota</taxon>
        <taxon>Pucciniomycotina</taxon>
        <taxon>Microbotryomycetes</taxon>
        <taxon>Sporidiobolales</taxon>
        <taxon>Sporidiobolaceae</taxon>
        <taxon>Rhodotorula</taxon>
    </lineage>
</organism>
<evidence type="ECO:0000313" key="2">
    <source>
        <dbReference type="Proteomes" id="UP000237144"/>
    </source>
</evidence>